<feature type="region of interest" description="Disordered" evidence="1">
    <location>
        <begin position="337"/>
        <end position="401"/>
    </location>
</feature>
<sequence>MAELEEAILAMDALSAQRKRYSTIASSSTCGLTFALQALLSRHESYVAETQLENETLNAKIAALEAERTTLQDANEKIVAENRSLLTKLDTINKTYTESDSTVKSLEALLKDTELEVRRLNALARRAEELEAQVHDMERERTQMSQKLTESESESKSALTRWRESEKRLRILEMELEKIEWEAKRETEKHEEIVARLERERILDRELGGAEGRLKGAAAVQSIQAGQNDNVVSHFVRDILQDNATLQAGIVELRELLQSSNEEVHNLRQQIMQHQPMSEGNDQQPPSSLPLDQQIGWEPPAPSDVQREVHVHHHYHAKLAAKGNRTPTVRKRAVRRTMMPGMISSPESSIPSTPTTGPKRYASSPIMPLALHQPVPRKNNRWSVQSAASRSSNFSSLPSSPRSYFDRYSSIFDRIEPGDDSSRPTSPESVSVMSSPKTTHNAKEGSNTWPAAIPEHSLSEASISPLTPPTVSPQEDSTPATVVRRGPSPDLTPKPSQILAPAPSDPIDIRPSAGHSRNASALSVEPLAPETFSIPEYQIPDHETPSSEDNNPLDDTQVAAEEDTDPFSSNVTIRPTLQRSSSHDSLVSISGMDIHIAKRPSPPSFSRSYFTPAHLPLSTINGLKTSSKQPLTAVASVAASASQFQTLTSTRGHGEGRRGLEIIASSPAAKTYRSSSQQSSPAQLNSSPGVAGRVGGWVRSRWGVAPTKSVGDLRSVSAEAPPPPTEAHATQVANDRAVPSAESVSGDAQPADQQQQTSPPRNMPSSVTSTNSRAFSANAAISIGGSSSLKSPSIGTGSTPFGSMQRMPGINQKGPIPGFWLQQRAPSQVEVDRSKVNFEGLRDALGGGGG</sequence>
<comment type="caution">
    <text evidence="2">The sequence shown here is derived from an EMBL/GenBank/DDBJ whole genome shotgun (WGS) entry which is preliminary data.</text>
</comment>
<feature type="region of interest" description="Disordered" evidence="1">
    <location>
        <begin position="560"/>
        <end position="584"/>
    </location>
</feature>
<dbReference type="GeneID" id="28740278"/>
<protein>
    <submittedName>
        <fullName evidence="2">Uncharacterized protein</fullName>
    </submittedName>
</protein>
<feature type="compositionally biased region" description="Basic and acidic residues" evidence="1">
    <location>
        <begin position="149"/>
        <end position="159"/>
    </location>
</feature>
<organism evidence="2 3">
    <name type="scientific">Cyphellophora attinorum</name>
    <dbReference type="NCBI Taxonomy" id="1664694"/>
    <lineage>
        <taxon>Eukaryota</taxon>
        <taxon>Fungi</taxon>
        <taxon>Dikarya</taxon>
        <taxon>Ascomycota</taxon>
        <taxon>Pezizomycotina</taxon>
        <taxon>Eurotiomycetes</taxon>
        <taxon>Chaetothyriomycetidae</taxon>
        <taxon>Chaetothyriales</taxon>
        <taxon>Cyphellophoraceae</taxon>
        <taxon>Cyphellophora</taxon>
    </lineage>
</organism>
<dbReference type="VEuPathDB" id="FungiDB:AB675_7989"/>
<reference evidence="2 3" key="1">
    <citation type="submission" date="2015-06" db="EMBL/GenBank/DDBJ databases">
        <title>Draft genome of the ant-associated black yeast Phialophora attae CBS 131958.</title>
        <authorList>
            <person name="Moreno L.F."/>
            <person name="Stielow B.J."/>
            <person name="de Hoog S."/>
            <person name="Vicente V.A."/>
            <person name="Weiss V.A."/>
            <person name="de Vries M."/>
            <person name="Cruz L.M."/>
            <person name="Souza E.M."/>
        </authorList>
    </citation>
    <scope>NUCLEOTIDE SEQUENCE [LARGE SCALE GENOMIC DNA]</scope>
    <source>
        <strain evidence="2 3">CBS 131958</strain>
    </source>
</reference>
<feature type="region of interest" description="Disordered" evidence="1">
    <location>
        <begin position="667"/>
        <end position="691"/>
    </location>
</feature>
<dbReference type="Proteomes" id="UP000038010">
    <property type="component" value="Unassembled WGS sequence"/>
</dbReference>
<feature type="compositionally biased region" description="Polar residues" evidence="1">
    <location>
        <begin position="423"/>
        <end position="449"/>
    </location>
</feature>
<feature type="compositionally biased region" description="Low complexity" evidence="1">
    <location>
        <begin position="383"/>
        <end position="401"/>
    </location>
</feature>
<feature type="compositionally biased region" description="Low complexity" evidence="1">
    <location>
        <begin position="338"/>
        <end position="358"/>
    </location>
</feature>
<gene>
    <name evidence="2" type="ORF">AB675_7989</name>
</gene>
<dbReference type="EMBL" id="LFJN01000010">
    <property type="protein sequence ID" value="KPI41228.1"/>
    <property type="molecule type" value="Genomic_DNA"/>
</dbReference>
<evidence type="ECO:0000313" key="2">
    <source>
        <dbReference type="EMBL" id="KPI41228.1"/>
    </source>
</evidence>
<feature type="compositionally biased region" description="Polar residues" evidence="1">
    <location>
        <begin position="672"/>
        <end position="688"/>
    </location>
</feature>
<feature type="compositionally biased region" description="Polar residues" evidence="1">
    <location>
        <begin position="566"/>
        <end position="584"/>
    </location>
</feature>
<feature type="region of interest" description="Disordered" evidence="1">
    <location>
        <begin position="414"/>
        <end position="524"/>
    </location>
</feature>
<dbReference type="RefSeq" id="XP_018001191.1">
    <property type="nucleotide sequence ID" value="XM_018148398.1"/>
</dbReference>
<dbReference type="OrthoDB" id="4088568at2759"/>
<evidence type="ECO:0000256" key="1">
    <source>
        <dbReference type="SAM" id="MobiDB-lite"/>
    </source>
</evidence>
<feature type="compositionally biased region" description="Polar residues" evidence="1">
    <location>
        <begin position="751"/>
        <end position="770"/>
    </location>
</feature>
<proteinExistence type="predicted"/>
<name>A0A0N0NN84_9EURO</name>
<dbReference type="STRING" id="1664694.A0A0N0NN84"/>
<feature type="region of interest" description="Disordered" evidence="1">
    <location>
        <begin position="137"/>
        <end position="159"/>
    </location>
</feature>
<dbReference type="AlphaFoldDB" id="A0A0N0NN84"/>
<feature type="region of interest" description="Disordered" evidence="1">
    <location>
        <begin position="713"/>
        <end position="770"/>
    </location>
</feature>
<accession>A0A0N0NN84</accession>
<keyword evidence="3" id="KW-1185">Reference proteome</keyword>
<evidence type="ECO:0000313" key="3">
    <source>
        <dbReference type="Proteomes" id="UP000038010"/>
    </source>
</evidence>